<gene>
    <name evidence="8" type="ORF">GCM10007852_03910</name>
</gene>
<accession>A0AA37WH28</accession>
<feature type="domain" description="Band 7" evidence="7">
    <location>
        <begin position="20"/>
        <end position="189"/>
    </location>
</feature>
<evidence type="ECO:0000256" key="6">
    <source>
        <dbReference type="PIRNR" id="PIRNR005651"/>
    </source>
</evidence>
<dbReference type="PIRSF" id="PIRSF005651">
    <property type="entry name" value="HflC"/>
    <property type="match status" value="1"/>
</dbReference>
<evidence type="ECO:0000256" key="2">
    <source>
        <dbReference type="ARBA" id="ARBA00007862"/>
    </source>
</evidence>
<comment type="caution">
    <text evidence="8">The sequence shown here is derived from an EMBL/GenBank/DDBJ whole genome shotgun (WGS) entry which is preliminary data.</text>
</comment>
<dbReference type="InterPro" id="IPR036013">
    <property type="entry name" value="Band_7/SPFH_dom_sf"/>
</dbReference>
<name>A0AA37WH28_9ALTE</name>
<comment type="function">
    <text evidence="6">HflC and HflK could regulate a protease.</text>
</comment>
<protein>
    <recommendedName>
        <fullName evidence="6">Protein HflC</fullName>
    </recommendedName>
</protein>
<keyword evidence="3" id="KW-0812">Transmembrane</keyword>
<keyword evidence="9" id="KW-1185">Reference proteome</keyword>
<dbReference type="PANTHER" id="PTHR42911">
    <property type="entry name" value="MODULATOR OF FTSH PROTEASE HFLC"/>
    <property type="match status" value="1"/>
</dbReference>
<dbReference type="PANTHER" id="PTHR42911:SF1">
    <property type="entry name" value="MODULATOR OF FTSH PROTEASE HFLC"/>
    <property type="match status" value="1"/>
</dbReference>
<dbReference type="AlphaFoldDB" id="A0AA37WH28"/>
<dbReference type="InterPro" id="IPR001107">
    <property type="entry name" value="Band_7"/>
</dbReference>
<reference evidence="8" key="2">
    <citation type="submission" date="2023-01" db="EMBL/GenBank/DDBJ databases">
        <title>Draft genome sequence of Agaribacter marinus strain NBRC 110023.</title>
        <authorList>
            <person name="Sun Q."/>
            <person name="Mori K."/>
        </authorList>
    </citation>
    <scope>NUCLEOTIDE SEQUENCE</scope>
    <source>
        <strain evidence="8">NBRC 110023</strain>
    </source>
</reference>
<keyword evidence="5" id="KW-0472">Membrane</keyword>
<dbReference type="Pfam" id="PF01145">
    <property type="entry name" value="Band_7"/>
    <property type="match status" value="1"/>
</dbReference>
<evidence type="ECO:0000256" key="4">
    <source>
        <dbReference type="ARBA" id="ARBA00022989"/>
    </source>
</evidence>
<sequence length="295" mass="33504">MKRIVWGILFSVIGIYFAITSVVAVKETEIVVVSQFGRPVSIIQDAGPAFKLPDPIQTVKRLDKRLQMFQILPAEYGTLDQRNLVVDVFVVWKIIEPMSYLASVRNNEIAEQRLETLTNAEVGAAIGSLPLNDIFTVGQDQNKVEQTFDHITDSANEIALRELGIEVVSIRPNRLGFPKQNLLAIYKRMESEWDKLARQYRAEGQEEAAKIRAETELEIRNLKAVAYRDAQNVKGRSEAEAARLYADAFELNQAYYKFTRKLDAYDKIINEDSQLILSSDTEIFDSLFTPPEAQK</sequence>
<dbReference type="InterPro" id="IPR010200">
    <property type="entry name" value="HflC"/>
</dbReference>
<proteinExistence type="inferred from homology"/>
<dbReference type="SMART" id="SM00244">
    <property type="entry name" value="PHB"/>
    <property type="match status" value="1"/>
</dbReference>
<dbReference type="GO" id="GO:0016020">
    <property type="term" value="C:membrane"/>
    <property type="evidence" value="ECO:0007669"/>
    <property type="project" value="UniProtKB-SubCell"/>
</dbReference>
<reference evidence="8" key="1">
    <citation type="journal article" date="2014" name="Int. J. Syst. Evol. Microbiol.">
        <title>Complete genome sequence of Corynebacterium casei LMG S-19264T (=DSM 44701T), isolated from a smear-ripened cheese.</title>
        <authorList>
            <consortium name="US DOE Joint Genome Institute (JGI-PGF)"/>
            <person name="Walter F."/>
            <person name="Albersmeier A."/>
            <person name="Kalinowski J."/>
            <person name="Ruckert C."/>
        </authorList>
    </citation>
    <scope>NUCLEOTIDE SEQUENCE</scope>
    <source>
        <strain evidence="8">NBRC 110023</strain>
    </source>
</reference>
<evidence type="ECO:0000256" key="1">
    <source>
        <dbReference type="ARBA" id="ARBA00004167"/>
    </source>
</evidence>
<evidence type="ECO:0000313" key="9">
    <source>
        <dbReference type="Proteomes" id="UP001156601"/>
    </source>
</evidence>
<evidence type="ECO:0000256" key="5">
    <source>
        <dbReference type="ARBA" id="ARBA00023136"/>
    </source>
</evidence>
<dbReference type="CDD" id="cd03405">
    <property type="entry name" value="SPFH_HflC"/>
    <property type="match status" value="1"/>
</dbReference>
<dbReference type="Proteomes" id="UP001156601">
    <property type="component" value="Unassembled WGS sequence"/>
</dbReference>
<dbReference type="EMBL" id="BSOT01000005">
    <property type="protein sequence ID" value="GLR69483.1"/>
    <property type="molecule type" value="Genomic_DNA"/>
</dbReference>
<evidence type="ECO:0000256" key="3">
    <source>
        <dbReference type="ARBA" id="ARBA00022692"/>
    </source>
</evidence>
<organism evidence="8 9">
    <name type="scientific">Agaribacter marinus</name>
    <dbReference type="NCBI Taxonomy" id="1431249"/>
    <lineage>
        <taxon>Bacteria</taxon>
        <taxon>Pseudomonadati</taxon>
        <taxon>Pseudomonadota</taxon>
        <taxon>Gammaproteobacteria</taxon>
        <taxon>Alteromonadales</taxon>
        <taxon>Alteromonadaceae</taxon>
        <taxon>Agaribacter</taxon>
    </lineage>
</organism>
<dbReference type="Gene3D" id="3.30.479.30">
    <property type="entry name" value="Band 7 domain"/>
    <property type="match status" value="1"/>
</dbReference>
<comment type="subcellular location">
    <subcellularLocation>
        <location evidence="1">Membrane</location>
        <topology evidence="1">Single-pass membrane protein</topology>
    </subcellularLocation>
</comment>
<dbReference type="SUPFAM" id="SSF117892">
    <property type="entry name" value="Band 7/SPFH domain"/>
    <property type="match status" value="1"/>
</dbReference>
<keyword evidence="4" id="KW-1133">Transmembrane helix</keyword>
<dbReference type="RefSeq" id="WP_284215812.1">
    <property type="nucleotide sequence ID" value="NZ_BSOT01000005.1"/>
</dbReference>
<evidence type="ECO:0000259" key="7">
    <source>
        <dbReference type="SMART" id="SM00244"/>
    </source>
</evidence>
<comment type="similarity">
    <text evidence="2 6">Belongs to the band 7/mec-2 family. HflC subfamily.</text>
</comment>
<evidence type="ECO:0000313" key="8">
    <source>
        <dbReference type="EMBL" id="GLR69483.1"/>
    </source>
</evidence>